<sequence length="104" mass="11261">MLIRVYTSSRSLYKKDDDDEDEDGDEDMAMDDAADETPVVDSSVSHFGVHEDAVYCVAVSPVDSNISASGGGDDKAYLWRTENGTVLHELIGHTDSVTAIEFSA</sequence>
<proteinExistence type="predicted"/>
<dbReference type="AlphaFoldDB" id="A0A0L0F6X2"/>
<dbReference type="PROSITE" id="PS50082">
    <property type="entry name" value="WD_REPEATS_2"/>
    <property type="match status" value="1"/>
</dbReference>
<feature type="compositionally biased region" description="Acidic residues" evidence="4">
    <location>
        <begin position="17"/>
        <end position="35"/>
    </location>
</feature>
<protein>
    <submittedName>
        <fullName evidence="5">Uncharacterized protein</fullName>
    </submittedName>
</protein>
<dbReference type="RefSeq" id="XP_014146286.1">
    <property type="nucleotide sequence ID" value="XM_014290811.1"/>
</dbReference>
<dbReference type="SUPFAM" id="SSF50978">
    <property type="entry name" value="WD40 repeat-like"/>
    <property type="match status" value="1"/>
</dbReference>
<dbReference type="Proteomes" id="UP000054560">
    <property type="component" value="Unassembled WGS sequence"/>
</dbReference>
<dbReference type="OrthoDB" id="10261640at2759"/>
<keyword evidence="1 3" id="KW-0853">WD repeat</keyword>
<evidence type="ECO:0000256" key="3">
    <source>
        <dbReference type="PROSITE-ProRule" id="PRU00221"/>
    </source>
</evidence>
<dbReference type="InterPro" id="IPR001680">
    <property type="entry name" value="WD40_rpt"/>
</dbReference>
<keyword evidence="6" id="KW-1185">Reference proteome</keyword>
<evidence type="ECO:0000256" key="4">
    <source>
        <dbReference type="SAM" id="MobiDB-lite"/>
    </source>
</evidence>
<feature type="region of interest" description="Disordered" evidence="4">
    <location>
        <begin position="13"/>
        <end position="42"/>
    </location>
</feature>
<feature type="repeat" description="WD" evidence="3">
    <location>
        <begin position="47"/>
        <end position="89"/>
    </location>
</feature>
<evidence type="ECO:0000313" key="5">
    <source>
        <dbReference type="EMBL" id="KNC72384.1"/>
    </source>
</evidence>
<name>A0A0L0F6X2_9EUKA</name>
<dbReference type="Gene3D" id="2.130.10.10">
    <property type="entry name" value="YVTN repeat-like/Quinoprotein amine dehydrogenase"/>
    <property type="match status" value="1"/>
</dbReference>
<dbReference type="InterPro" id="IPR036322">
    <property type="entry name" value="WD40_repeat_dom_sf"/>
</dbReference>
<evidence type="ECO:0000313" key="6">
    <source>
        <dbReference type="Proteomes" id="UP000054560"/>
    </source>
</evidence>
<dbReference type="Pfam" id="PF00400">
    <property type="entry name" value="WD40"/>
    <property type="match status" value="1"/>
</dbReference>
<dbReference type="GeneID" id="25915562"/>
<dbReference type="InterPro" id="IPR051179">
    <property type="entry name" value="WD_repeat_multifunction"/>
</dbReference>
<gene>
    <name evidence="5" type="ORF">SARC_15058</name>
</gene>
<dbReference type="SMART" id="SM00320">
    <property type="entry name" value="WD40"/>
    <property type="match status" value="1"/>
</dbReference>
<dbReference type="PANTHER" id="PTHR19857">
    <property type="entry name" value="MITOCHONDRIAL DIVISION PROTEIN 1-RELATED"/>
    <property type="match status" value="1"/>
</dbReference>
<dbReference type="STRING" id="667725.A0A0L0F6X2"/>
<evidence type="ECO:0000256" key="2">
    <source>
        <dbReference type="ARBA" id="ARBA00022737"/>
    </source>
</evidence>
<dbReference type="eggNOG" id="KOG0296">
    <property type="taxonomic scope" value="Eukaryota"/>
</dbReference>
<keyword evidence="2" id="KW-0677">Repeat</keyword>
<reference evidence="5 6" key="1">
    <citation type="submission" date="2011-02" db="EMBL/GenBank/DDBJ databases">
        <title>The Genome Sequence of Sphaeroforma arctica JP610.</title>
        <authorList>
            <consortium name="The Broad Institute Genome Sequencing Platform"/>
            <person name="Russ C."/>
            <person name="Cuomo C."/>
            <person name="Young S.K."/>
            <person name="Zeng Q."/>
            <person name="Gargeya S."/>
            <person name="Alvarado L."/>
            <person name="Berlin A."/>
            <person name="Chapman S.B."/>
            <person name="Chen Z."/>
            <person name="Freedman E."/>
            <person name="Gellesch M."/>
            <person name="Goldberg J."/>
            <person name="Griggs A."/>
            <person name="Gujja S."/>
            <person name="Heilman E."/>
            <person name="Heiman D."/>
            <person name="Howarth C."/>
            <person name="Mehta T."/>
            <person name="Neiman D."/>
            <person name="Pearson M."/>
            <person name="Roberts A."/>
            <person name="Saif S."/>
            <person name="Shea T."/>
            <person name="Shenoy N."/>
            <person name="Sisk P."/>
            <person name="Stolte C."/>
            <person name="Sykes S."/>
            <person name="White J."/>
            <person name="Yandava C."/>
            <person name="Burger G."/>
            <person name="Gray M.W."/>
            <person name="Holland P.W.H."/>
            <person name="King N."/>
            <person name="Lang F.B.F."/>
            <person name="Roger A.J."/>
            <person name="Ruiz-Trillo I."/>
            <person name="Haas B."/>
            <person name="Nusbaum C."/>
            <person name="Birren B."/>
        </authorList>
    </citation>
    <scope>NUCLEOTIDE SEQUENCE [LARGE SCALE GENOMIC DNA]</scope>
    <source>
        <strain evidence="5 6">JP610</strain>
    </source>
</reference>
<dbReference type="PANTHER" id="PTHR19857:SF8">
    <property type="entry name" value="ANGIO-ASSOCIATED MIGRATORY CELL PROTEIN"/>
    <property type="match status" value="1"/>
</dbReference>
<accession>A0A0L0F6X2</accession>
<organism evidence="5 6">
    <name type="scientific">Sphaeroforma arctica JP610</name>
    <dbReference type="NCBI Taxonomy" id="667725"/>
    <lineage>
        <taxon>Eukaryota</taxon>
        <taxon>Ichthyosporea</taxon>
        <taxon>Ichthyophonida</taxon>
        <taxon>Sphaeroforma</taxon>
    </lineage>
</organism>
<feature type="non-terminal residue" evidence="5">
    <location>
        <position position="104"/>
    </location>
</feature>
<evidence type="ECO:0000256" key="1">
    <source>
        <dbReference type="ARBA" id="ARBA00022574"/>
    </source>
</evidence>
<dbReference type="InterPro" id="IPR015943">
    <property type="entry name" value="WD40/YVTN_repeat-like_dom_sf"/>
</dbReference>
<dbReference type="EMBL" id="KQ247141">
    <property type="protein sequence ID" value="KNC72384.1"/>
    <property type="molecule type" value="Genomic_DNA"/>
</dbReference>